<evidence type="ECO:0000313" key="10">
    <source>
        <dbReference type="Proteomes" id="UP000003678"/>
    </source>
</evidence>
<evidence type="ECO:0000256" key="6">
    <source>
        <dbReference type="ARBA" id="ARBA00023288"/>
    </source>
</evidence>
<evidence type="ECO:0000256" key="4">
    <source>
        <dbReference type="ARBA" id="ARBA00023139"/>
    </source>
</evidence>
<dbReference type="Proteomes" id="UP000003678">
    <property type="component" value="Unassembled WGS sequence"/>
</dbReference>
<dbReference type="EMBL" id="ACJD01000006">
    <property type="protein sequence ID" value="EEH13451.1"/>
    <property type="molecule type" value="Genomic_DNA"/>
</dbReference>
<evidence type="ECO:0000256" key="1">
    <source>
        <dbReference type="ARBA" id="ARBA00004459"/>
    </source>
</evidence>
<evidence type="ECO:0000256" key="2">
    <source>
        <dbReference type="ARBA" id="ARBA00022729"/>
    </source>
</evidence>
<keyword evidence="3" id="KW-0472">Membrane</keyword>
<dbReference type="Pfam" id="PF26368">
    <property type="entry name" value="OMP10"/>
    <property type="match status" value="1"/>
</dbReference>
<accession>C0G937</accession>
<dbReference type="InterPro" id="IPR049857">
    <property type="entry name" value="Omp10-like"/>
</dbReference>
<sequence length="131" mass="13854">MESMDMKRFRIVAPLALMSLALAACETTGPGSGNAPIIAHTPAGIEGSWVDPNGIASSFNGGIFETRTTDTNEKLAEGNYLYLSPQLVEINMRSIVRGTTSKVNCALVSPTQLNCTSSAGSRFSLTRRNAG</sequence>
<proteinExistence type="inferred from homology"/>
<keyword evidence="5" id="KW-0998">Cell outer membrane</keyword>
<dbReference type="PROSITE" id="PS51257">
    <property type="entry name" value="PROKAR_LIPOPROTEIN"/>
    <property type="match status" value="1"/>
</dbReference>
<feature type="chain" id="PRO_5002896886" description="Outer membrane lipoprotein Omp10" evidence="8">
    <location>
        <begin position="24"/>
        <end position="131"/>
    </location>
</feature>
<keyword evidence="4" id="KW-0564">Palmitate</keyword>
<protein>
    <recommendedName>
        <fullName evidence="11">Outer membrane lipoprotein Omp10</fullName>
    </recommendedName>
</protein>
<evidence type="ECO:0000256" key="5">
    <source>
        <dbReference type="ARBA" id="ARBA00023237"/>
    </source>
</evidence>
<name>C0G937_9HYPH</name>
<evidence type="ECO:0000313" key="9">
    <source>
        <dbReference type="EMBL" id="EEH13451.1"/>
    </source>
</evidence>
<evidence type="ECO:0000256" key="8">
    <source>
        <dbReference type="SAM" id="SignalP"/>
    </source>
</evidence>
<evidence type="ECO:0008006" key="11">
    <source>
        <dbReference type="Google" id="ProtNLM"/>
    </source>
</evidence>
<keyword evidence="6" id="KW-0449">Lipoprotein</keyword>
<evidence type="ECO:0000256" key="3">
    <source>
        <dbReference type="ARBA" id="ARBA00023136"/>
    </source>
</evidence>
<dbReference type="AlphaFoldDB" id="C0G937"/>
<dbReference type="GO" id="GO:0009279">
    <property type="term" value="C:cell outer membrane"/>
    <property type="evidence" value="ECO:0007669"/>
    <property type="project" value="UniProtKB-SubCell"/>
</dbReference>
<reference evidence="9 10" key="1">
    <citation type="submission" date="2009-03" db="EMBL/GenBank/DDBJ databases">
        <authorList>
            <person name="Setubal J.C."/>
            <person name="Boyle S."/>
            <person name="Crasta O.R."/>
            <person name="Gillespie J.J."/>
            <person name="Kenyon R.W."/>
            <person name="Lu J."/>
            <person name="Mane S."/>
            <person name="Nagrani S."/>
            <person name="Shallom J.M."/>
            <person name="Shallom S."/>
            <person name="Shukla M."/>
            <person name="Snyder E.E."/>
            <person name="Sobral B.W."/>
            <person name="Wattam A.R."/>
            <person name="Will R."/>
            <person name="Williams K."/>
            <person name="Yoo H."/>
            <person name="Bruce D.H."/>
            <person name="Detter C."/>
            <person name="Munk C."/>
            <person name="Brettin T.S."/>
            <person name="Ficht T."/>
        </authorList>
    </citation>
    <scope>NUCLEOTIDE SEQUENCE [LARGE SCALE GENOMIC DNA]</scope>
    <source>
        <strain evidence="9 10">Cudo</strain>
    </source>
</reference>
<comment type="similarity">
    <text evidence="7">Belongs to the rhizobiaceae omp10 lipoprotein family.</text>
</comment>
<comment type="caution">
    <text evidence="9">The sequence shown here is derived from an EMBL/GenBank/DDBJ whole genome shotgun (WGS) entry which is preliminary data.</text>
</comment>
<evidence type="ECO:0000256" key="7">
    <source>
        <dbReference type="ARBA" id="ARBA00044505"/>
    </source>
</evidence>
<comment type="subcellular location">
    <subcellularLocation>
        <location evidence="1">Cell outer membrane</location>
        <topology evidence="1">Lipid-anchor</topology>
    </subcellularLocation>
</comment>
<keyword evidence="2 8" id="KW-0732">Signal</keyword>
<dbReference type="NCBIfam" id="NF041251">
    <property type="entry name" value="omp10_alpha_prot"/>
    <property type="match status" value="1"/>
</dbReference>
<gene>
    <name evidence="9" type="ORF">BCETI_6000392</name>
</gene>
<feature type="signal peptide" evidence="8">
    <location>
        <begin position="1"/>
        <end position="23"/>
    </location>
</feature>
<organism evidence="9 10">
    <name type="scientific">Brucella ceti str. Cudo</name>
    <dbReference type="NCBI Taxonomy" id="595497"/>
    <lineage>
        <taxon>Bacteria</taxon>
        <taxon>Pseudomonadati</taxon>
        <taxon>Pseudomonadota</taxon>
        <taxon>Alphaproteobacteria</taxon>
        <taxon>Hyphomicrobiales</taxon>
        <taxon>Brucellaceae</taxon>
        <taxon>Brucella/Ochrobactrum group</taxon>
        <taxon>Brucella</taxon>
    </lineage>
</organism>